<dbReference type="Pfam" id="PF13506">
    <property type="entry name" value="Glyco_transf_21"/>
    <property type="match status" value="1"/>
</dbReference>
<dbReference type="EC" id="2.4.1.80" evidence="5"/>
<evidence type="ECO:0000256" key="11">
    <source>
        <dbReference type="SAM" id="Phobius"/>
    </source>
</evidence>
<evidence type="ECO:0000256" key="7">
    <source>
        <dbReference type="ARBA" id="ARBA00022679"/>
    </source>
</evidence>
<comment type="similarity">
    <text evidence="4">Belongs to the glycosyltransferase 2 family.</text>
</comment>
<dbReference type="UniPathway" id="UPA00222"/>
<evidence type="ECO:0000256" key="1">
    <source>
        <dbReference type="ARBA" id="ARBA00004141"/>
    </source>
</evidence>
<dbReference type="OrthoDB" id="1483400at2759"/>
<keyword evidence="10 11" id="KW-0472">Membrane</keyword>
<organism evidence="12 13">
    <name type="scientific">Aphis craccivora</name>
    <name type="common">Cowpea aphid</name>
    <dbReference type="NCBI Taxonomy" id="307492"/>
    <lineage>
        <taxon>Eukaryota</taxon>
        <taxon>Metazoa</taxon>
        <taxon>Ecdysozoa</taxon>
        <taxon>Arthropoda</taxon>
        <taxon>Hexapoda</taxon>
        <taxon>Insecta</taxon>
        <taxon>Pterygota</taxon>
        <taxon>Neoptera</taxon>
        <taxon>Paraneoptera</taxon>
        <taxon>Hemiptera</taxon>
        <taxon>Sternorrhyncha</taxon>
        <taxon>Aphidomorpha</taxon>
        <taxon>Aphidoidea</taxon>
        <taxon>Aphididae</taxon>
        <taxon>Aphidini</taxon>
        <taxon>Aphis</taxon>
        <taxon>Aphis</taxon>
    </lineage>
</organism>
<keyword evidence="13" id="KW-1185">Reference proteome</keyword>
<dbReference type="PANTHER" id="PTHR12726:SF0">
    <property type="entry name" value="CERAMIDE GLUCOSYLTRANSFERASE"/>
    <property type="match status" value="1"/>
</dbReference>
<feature type="transmembrane region" description="Helical" evidence="11">
    <location>
        <begin position="14"/>
        <end position="37"/>
    </location>
</feature>
<dbReference type="SUPFAM" id="SSF53448">
    <property type="entry name" value="Nucleotide-diphospho-sugar transferases"/>
    <property type="match status" value="1"/>
</dbReference>
<comment type="pathway">
    <text evidence="2">Lipid metabolism; sphingolipid metabolism.</text>
</comment>
<evidence type="ECO:0000256" key="3">
    <source>
        <dbReference type="ARBA" id="ARBA00004991"/>
    </source>
</evidence>
<keyword evidence="8 11" id="KW-0812">Transmembrane</keyword>
<comment type="caution">
    <text evidence="12">The sequence shown here is derived from an EMBL/GenBank/DDBJ whole genome shotgun (WGS) entry which is preliminary data.</text>
</comment>
<protein>
    <recommendedName>
        <fullName evidence="5">ceramide glucosyltransferase</fullName>
        <ecNumber evidence="5">2.4.1.80</ecNumber>
    </recommendedName>
</protein>
<evidence type="ECO:0000256" key="5">
    <source>
        <dbReference type="ARBA" id="ARBA00012699"/>
    </source>
</evidence>
<accession>A0A6G0Y6K5</accession>
<dbReference type="Proteomes" id="UP000478052">
    <property type="component" value="Unassembled WGS sequence"/>
</dbReference>
<evidence type="ECO:0000313" key="12">
    <source>
        <dbReference type="EMBL" id="KAF0749908.1"/>
    </source>
</evidence>
<evidence type="ECO:0000256" key="8">
    <source>
        <dbReference type="ARBA" id="ARBA00022692"/>
    </source>
</evidence>
<sequence length="250" mass="28299">MQLIPQPMFADYDILLACGLLIFWCGYWLVHICAICYGKYKLYRKPKPESSVQSIQSLVSLEHGLPRNTKKQYPGVSILKPLLGVDPNLFVNLSSYFQMEYPTYEVLICVVDQNDPAAMVANRLLEMYPSVDARLFLGGSQVGVNPKINNVHAAYQAAKYSLILISDSSIKMKKDTLSDMVDNMADDVAIVHQVPFTCDRIDNRTEPMTSPLSNNTTDPSSFLKLDGKVEYQYQTRKQRRFVATLEKVIL</sequence>
<keyword evidence="7 12" id="KW-0808">Transferase</keyword>
<comment type="subcellular location">
    <subcellularLocation>
        <location evidence="1">Membrane</location>
        <topology evidence="1">Multi-pass membrane protein</topology>
    </subcellularLocation>
</comment>
<evidence type="ECO:0000313" key="13">
    <source>
        <dbReference type="Proteomes" id="UP000478052"/>
    </source>
</evidence>
<gene>
    <name evidence="12" type="ORF">FWK35_00032954</name>
</gene>
<dbReference type="GO" id="GO:0016020">
    <property type="term" value="C:membrane"/>
    <property type="evidence" value="ECO:0007669"/>
    <property type="project" value="UniProtKB-SubCell"/>
</dbReference>
<dbReference type="InterPro" id="IPR025993">
    <property type="entry name" value="Ceramide_glucosylTrfase"/>
</dbReference>
<keyword evidence="6" id="KW-0328">Glycosyltransferase</keyword>
<dbReference type="EMBL" id="VUJU01005927">
    <property type="protein sequence ID" value="KAF0749908.1"/>
    <property type="molecule type" value="Genomic_DNA"/>
</dbReference>
<evidence type="ECO:0000256" key="10">
    <source>
        <dbReference type="ARBA" id="ARBA00023136"/>
    </source>
</evidence>
<keyword evidence="9 11" id="KW-1133">Transmembrane helix</keyword>
<evidence type="ECO:0000256" key="2">
    <source>
        <dbReference type="ARBA" id="ARBA00004760"/>
    </source>
</evidence>
<dbReference type="GO" id="GO:0006679">
    <property type="term" value="P:glucosylceramide biosynthetic process"/>
    <property type="evidence" value="ECO:0007669"/>
    <property type="project" value="TreeGrafter"/>
</dbReference>
<name>A0A6G0Y6K5_APHCR</name>
<dbReference type="GO" id="GO:0008120">
    <property type="term" value="F:ceramide glucosyltransferase activity"/>
    <property type="evidence" value="ECO:0007669"/>
    <property type="project" value="UniProtKB-EC"/>
</dbReference>
<reference evidence="12 13" key="1">
    <citation type="submission" date="2019-08" db="EMBL/GenBank/DDBJ databases">
        <title>Whole genome of Aphis craccivora.</title>
        <authorList>
            <person name="Voronova N.V."/>
            <person name="Shulinski R.S."/>
            <person name="Bandarenka Y.V."/>
            <person name="Zhorov D.G."/>
            <person name="Warner D."/>
        </authorList>
    </citation>
    <scope>NUCLEOTIDE SEQUENCE [LARGE SCALE GENOMIC DNA]</scope>
    <source>
        <strain evidence="12">180601</strain>
        <tissue evidence="12">Whole Body</tissue>
    </source>
</reference>
<proteinExistence type="inferred from homology"/>
<dbReference type="PANTHER" id="PTHR12726">
    <property type="entry name" value="CERAMIDE GLUCOSYLTRANSFERASE"/>
    <property type="match status" value="1"/>
</dbReference>
<dbReference type="AlphaFoldDB" id="A0A6G0Y6K5"/>
<dbReference type="InterPro" id="IPR029044">
    <property type="entry name" value="Nucleotide-diphossugar_trans"/>
</dbReference>
<comment type="pathway">
    <text evidence="3">Sphingolipid metabolism.</text>
</comment>
<evidence type="ECO:0000256" key="9">
    <source>
        <dbReference type="ARBA" id="ARBA00022989"/>
    </source>
</evidence>
<evidence type="ECO:0000256" key="4">
    <source>
        <dbReference type="ARBA" id="ARBA00006739"/>
    </source>
</evidence>
<evidence type="ECO:0000256" key="6">
    <source>
        <dbReference type="ARBA" id="ARBA00022676"/>
    </source>
</evidence>